<gene>
    <name evidence="6" type="ORF">ET475_04090</name>
</gene>
<dbReference type="PANTHER" id="PTHR30579:SF7">
    <property type="entry name" value="HTH-TYPE TRANSCRIPTIONAL REGULATOR LRHA-RELATED"/>
    <property type="match status" value="1"/>
</dbReference>
<dbReference type="PROSITE" id="PS50931">
    <property type="entry name" value="HTH_LYSR"/>
    <property type="match status" value="1"/>
</dbReference>
<dbReference type="Gene3D" id="1.10.10.10">
    <property type="entry name" value="Winged helix-like DNA-binding domain superfamily/Winged helix DNA-binding domain"/>
    <property type="match status" value="1"/>
</dbReference>
<evidence type="ECO:0000259" key="5">
    <source>
        <dbReference type="PROSITE" id="PS50931"/>
    </source>
</evidence>
<dbReference type="PRINTS" id="PR00039">
    <property type="entry name" value="HTHLYSR"/>
</dbReference>
<dbReference type="KEGG" id="mprt:ET475_04090"/>
<dbReference type="InterPro" id="IPR000847">
    <property type="entry name" value="LysR_HTH_N"/>
</dbReference>
<dbReference type="GO" id="GO:0003700">
    <property type="term" value="F:DNA-binding transcription factor activity"/>
    <property type="evidence" value="ECO:0007669"/>
    <property type="project" value="InterPro"/>
</dbReference>
<dbReference type="InterPro" id="IPR050176">
    <property type="entry name" value="LTTR"/>
</dbReference>
<dbReference type="InterPro" id="IPR005119">
    <property type="entry name" value="LysR_subst-bd"/>
</dbReference>
<dbReference type="Proteomes" id="UP000293995">
    <property type="component" value="Chromosome"/>
</dbReference>
<dbReference type="Gene3D" id="3.40.190.10">
    <property type="entry name" value="Periplasmic binding protein-like II"/>
    <property type="match status" value="2"/>
</dbReference>
<keyword evidence="7" id="KW-1185">Reference proteome</keyword>
<dbReference type="PANTHER" id="PTHR30579">
    <property type="entry name" value="TRANSCRIPTIONAL REGULATOR"/>
    <property type="match status" value="1"/>
</dbReference>
<evidence type="ECO:0000256" key="3">
    <source>
        <dbReference type="ARBA" id="ARBA00023125"/>
    </source>
</evidence>
<dbReference type="InterPro" id="IPR036388">
    <property type="entry name" value="WH-like_DNA-bd_sf"/>
</dbReference>
<keyword evidence="4" id="KW-0804">Transcription</keyword>
<dbReference type="EMBL" id="CP035494">
    <property type="protein sequence ID" value="QAY59250.1"/>
    <property type="molecule type" value="Genomic_DNA"/>
</dbReference>
<dbReference type="SUPFAM" id="SSF46785">
    <property type="entry name" value="Winged helix' DNA-binding domain"/>
    <property type="match status" value="1"/>
</dbReference>
<evidence type="ECO:0000313" key="6">
    <source>
        <dbReference type="EMBL" id="QAY59250.1"/>
    </source>
</evidence>
<dbReference type="FunFam" id="1.10.10.10:FF:000001">
    <property type="entry name" value="LysR family transcriptional regulator"/>
    <property type="match status" value="1"/>
</dbReference>
<feature type="domain" description="HTH lysR-type" evidence="5">
    <location>
        <begin position="5"/>
        <end position="62"/>
    </location>
</feature>
<reference evidence="6 7" key="1">
    <citation type="submission" date="2019-01" db="EMBL/GenBank/DDBJ databases">
        <title>Genome sequencing of strain DFW100M-13.</title>
        <authorList>
            <person name="Heo J."/>
            <person name="Kim S.-J."/>
            <person name="Kim J.-S."/>
            <person name="Hong S.-B."/>
            <person name="Kwon S.-W."/>
        </authorList>
    </citation>
    <scope>NUCLEOTIDE SEQUENCE [LARGE SCALE GENOMIC DNA]</scope>
    <source>
        <strain evidence="6 7">DFW100M-13</strain>
    </source>
</reference>
<organism evidence="6 7">
    <name type="scientific">Microbacterium protaetiae</name>
    <dbReference type="NCBI Taxonomy" id="2509458"/>
    <lineage>
        <taxon>Bacteria</taxon>
        <taxon>Bacillati</taxon>
        <taxon>Actinomycetota</taxon>
        <taxon>Actinomycetes</taxon>
        <taxon>Micrococcales</taxon>
        <taxon>Microbacteriaceae</taxon>
        <taxon>Microbacterium</taxon>
    </lineage>
</organism>
<sequence length="280" mass="29335">MDETLEISLLRTFVAIDDWGGFGRAASALRKSQPTVSQHVRTLERRLGHALVERDGRKAKFTGAGERLLVEARRIIAVHDEALVRLDPTAARPLVVAATEMMAPALLTALTAGRGIRPAPPFTFLIERSGALTDAVAAGTVDLAVVLALGPDASGVELGAVPLRWFAAPGWQPPTDRPLPFVSHAEPPGLAQHAMRVLQDQVRQVETVAESPGLAGACAAARAGLGVAALPAAETDGHGLVSPGELPDLGAATVRLVARPGVDEQLLSRVARALADRFGR</sequence>
<dbReference type="InterPro" id="IPR036390">
    <property type="entry name" value="WH_DNA-bd_sf"/>
</dbReference>
<evidence type="ECO:0000256" key="1">
    <source>
        <dbReference type="ARBA" id="ARBA00009437"/>
    </source>
</evidence>
<dbReference type="SUPFAM" id="SSF53850">
    <property type="entry name" value="Periplasmic binding protein-like II"/>
    <property type="match status" value="1"/>
</dbReference>
<comment type="similarity">
    <text evidence="1">Belongs to the LysR transcriptional regulatory family.</text>
</comment>
<keyword evidence="3" id="KW-0238">DNA-binding</keyword>
<dbReference type="GO" id="GO:0003677">
    <property type="term" value="F:DNA binding"/>
    <property type="evidence" value="ECO:0007669"/>
    <property type="project" value="UniProtKB-KW"/>
</dbReference>
<evidence type="ECO:0000256" key="2">
    <source>
        <dbReference type="ARBA" id="ARBA00023015"/>
    </source>
</evidence>
<proteinExistence type="inferred from homology"/>
<protein>
    <submittedName>
        <fullName evidence="6">LysR family transcriptional regulator</fullName>
    </submittedName>
</protein>
<keyword evidence="2" id="KW-0805">Transcription regulation</keyword>
<dbReference type="AlphaFoldDB" id="A0A4P6EAT1"/>
<dbReference type="Pfam" id="PF03466">
    <property type="entry name" value="LysR_substrate"/>
    <property type="match status" value="1"/>
</dbReference>
<evidence type="ECO:0000256" key="4">
    <source>
        <dbReference type="ARBA" id="ARBA00023163"/>
    </source>
</evidence>
<evidence type="ECO:0000313" key="7">
    <source>
        <dbReference type="Proteomes" id="UP000293995"/>
    </source>
</evidence>
<name>A0A4P6EAT1_9MICO</name>
<dbReference type="OrthoDB" id="9789529at2"/>
<dbReference type="RefSeq" id="WP_129386272.1">
    <property type="nucleotide sequence ID" value="NZ_CP035494.1"/>
</dbReference>
<accession>A0A4P6EAT1</accession>
<dbReference type="Pfam" id="PF00126">
    <property type="entry name" value="HTH_1"/>
    <property type="match status" value="1"/>
</dbReference>